<dbReference type="AlphaFoldDB" id="A0A194XVM6"/>
<dbReference type="EMBL" id="KQ947404">
    <property type="protein sequence ID" value="KUJ24191.1"/>
    <property type="molecule type" value="Genomic_DNA"/>
</dbReference>
<gene>
    <name evidence="3" type="ORF">LY89DRAFT_679393</name>
</gene>
<feature type="region of interest" description="Disordered" evidence="1">
    <location>
        <begin position="247"/>
        <end position="336"/>
    </location>
</feature>
<sequence>MAILDAVPGLEVSVCVENTALEEYRDDEPVGVYQAARTVSKYVEAISNKAFTVKISLGKGFDFDCDCLSAEVYIDGKWAKCPLILKHRFNAHLRGNSVLKPITREAEGYSIAAPGNMGQEFIKPFKFCQIDTTTDDDKLRDVKKDAETIGSIGEIEVKVYRCNAISEVDAYLPLDAPTSLSTKVHEKALKGNSKSHSVNFDAATKLVKKDYFNVNKIDGINYPIAVFKLKYRSRAALKSLLVIERTPSPEPERVPASPSPSPPPVDLNNLDAAQKRQVARFLKDMNRGRSASGTPTIKRERADDGGAESSKRRKAGKKITIDLTEDSDEENIAPAN</sequence>
<dbReference type="KEGG" id="psco:LY89DRAFT_679393"/>
<evidence type="ECO:0000313" key="4">
    <source>
        <dbReference type="Proteomes" id="UP000070700"/>
    </source>
</evidence>
<dbReference type="InterPro" id="IPR057678">
    <property type="entry name" value="DUF7918"/>
</dbReference>
<dbReference type="OrthoDB" id="3364132at2759"/>
<dbReference type="GeneID" id="28823588"/>
<evidence type="ECO:0000259" key="2">
    <source>
        <dbReference type="Pfam" id="PF25534"/>
    </source>
</evidence>
<organism evidence="3 4">
    <name type="scientific">Mollisia scopiformis</name>
    <name type="common">Conifer needle endophyte fungus</name>
    <name type="synonym">Phialocephala scopiformis</name>
    <dbReference type="NCBI Taxonomy" id="149040"/>
    <lineage>
        <taxon>Eukaryota</taxon>
        <taxon>Fungi</taxon>
        <taxon>Dikarya</taxon>
        <taxon>Ascomycota</taxon>
        <taxon>Pezizomycotina</taxon>
        <taxon>Leotiomycetes</taxon>
        <taxon>Helotiales</taxon>
        <taxon>Mollisiaceae</taxon>
        <taxon>Mollisia</taxon>
    </lineage>
</organism>
<feature type="compositionally biased region" description="Acidic residues" evidence="1">
    <location>
        <begin position="323"/>
        <end position="336"/>
    </location>
</feature>
<dbReference type="Pfam" id="PF25534">
    <property type="entry name" value="DUF7918"/>
    <property type="match status" value="1"/>
</dbReference>
<proteinExistence type="predicted"/>
<evidence type="ECO:0000256" key="1">
    <source>
        <dbReference type="SAM" id="MobiDB-lite"/>
    </source>
</evidence>
<dbReference type="PANTHER" id="PTHR36223">
    <property type="entry name" value="BETA-LACTAMASE-TYPE TRANSPEPTIDASE FOLD DOMAIN CONTAINING PROTEIN"/>
    <property type="match status" value="1"/>
</dbReference>
<accession>A0A194XVM6</accession>
<keyword evidence="4" id="KW-1185">Reference proteome</keyword>
<name>A0A194XVM6_MOLSC</name>
<dbReference type="InParanoid" id="A0A194XVM6"/>
<reference evidence="3 4" key="1">
    <citation type="submission" date="2015-10" db="EMBL/GenBank/DDBJ databases">
        <title>Full genome of DAOMC 229536 Phialocephala scopiformis, a fungal endophyte of spruce producing the potent anti-insectan compound rugulosin.</title>
        <authorList>
            <consortium name="DOE Joint Genome Institute"/>
            <person name="Walker A.K."/>
            <person name="Frasz S.L."/>
            <person name="Seifert K.A."/>
            <person name="Miller J.D."/>
            <person name="Mondo S.J."/>
            <person name="Labutti K."/>
            <person name="Lipzen A."/>
            <person name="Dockter R."/>
            <person name="Kennedy M."/>
            <person name="Grigoriev I.V."/>
            <person name="Spatafora J.W."/>
        </authorList>
    </citation>
    <scope>NUCLEOTIDE SEQUENCE [LARGE SCALE GENOMIC DNA]</scope>
    <source>
        <strain evidence="3 4">CBS 120377</strain>
    </source>
</reference>
<dbReference type="Proteomes" id="UP000070700">
    <property type="component" value="Unassembled WGS sequence"/>
</dbReference>
<protein>
    <recommendedName>
        <fullName evidence="2">DUF7918 domain-containing protein</fullName>
    </recommendedName>
</protein>
<feature type="domain" description="DUF7918" evidence="2">
    <location>
        <begin position="9"/>
        <end position="246"/>
    </location>
</feature>
<dbReference type="RefSeq" id="XP_018078546.1">
    <property type="nucleotide sequence ID" value="XM_018213862.1"/>
</dbReference>
<evidence type="ECO:0000313" key="3">
    <source>
        <dbReference type="EMBL" id="KUJ24191.1"/>
    </source>
</evidence>
<dbReference type="PANTHER" id="PTHR36223:SF1">
    <property type="entry name" value="TRANSCRIPTION ELONGATION FACTOR EAF N-TERMINAL DOMAIN-CONTAINING PROTEIN"/>
    <property type="match status" value="1"/>
</dbReference>
<dbReference type="STRING" id="149040.A0A194XVM6"/>